<dbReference type="OrthoDB" id="2016523at2759"/>
<dbReference type="InterPro" id="IPR057279">
    <property type="entry name" value="MGAT4"/>
</dbReference>
<dbReference type="Proteomes" id="UP000050761">
    <property type="component" value="Unassembled WGS sequence"/>
</dbReference>
<organism evidence="4 5">
    <name type="scientific">Heligmosomoides polygyrus</name>
    <name type="common">Parasitic roundworm</name>
    <dbReference type="NCBI Taxonomy" id="6339"/>
    <lineage>
        <taxon>Eukaryota</taxon>
        <taxon>Metazoa</taxon>
        <taxon>Ecdysozoa</taxon>
        <taxon>Nematoda</taxon>
        <taxon>Chromadorea</taxon>
        <taxon>Rhabditida</taxon>
        <taxon>Rhabditina</taxon>
        <taxon>Rhabditomorpha</taxon>
        <taxon>Strongyloidea</taxon>
        <taxon>Heligmosomidae</taxon>
        <taxon>Heligmosomoides</taxon>
    </lineage>
</organism>
<dbReference type="GO" id="GO:0005795">
    <property type="term" value="C:Golgi stack"/>
    <property type="evidence" value="ECO:0007669"/>
    <property type="project" value="TreeGrafter"/>
</dbReference>
<evidence type="ECO:0000313" key="5">
    <source>
        <dbReference type="WBParaSite" id="HPBE_0001986301-mRNA-1"/>
    </source>
</evidence>
<reference evidence="5" key="2">
    <citation type="submission" date="2019-09" db="UniProtKB">
        <authorList>
            <consortium name="WormBaseParasite"/>
        </authorList>
    </citation>
    <scope>IDENTIFICATION</scope>
</reference>
<name>A0A183GCG7_HELPZ</name>
<evidence type="ECO:0000256" key="1">
    <source>
        <dbReference type="SAM" id="Phobius"/>
    </source>
</evidence>
<evidence type="ECO:0000313" key="3">
    <source>
        <dbReference type="EMBL" id="VDP17085.1"/>
    </source>
</evidence>
<reference evidence="3 4" key="1">
    <citation type="submission" date="2018-11" db="EMBL/GenBank/DDBJ databases">
        <authorList>
            <consortium name="Pathogen Informatics"/>
        </authorList>
    </citation>
    <scope>NUCLEOTIDE SEQUENCE [LARGE SCALE GENOMIC DNA]</scope>
</reference>
<feature type="transmembrane region" description="Helical" evidence="1">
    <location>
        <begin position="7"/>
        <end position="27"/>
    </location>
</feature>
<dbReference type="GO" id="GO:0005793">
    <property type="term" value="C:endoplasmic reticulum-Golgi intermediate compartment"/>
    <property type="evidence" value="ECO:0007669"/>
    <property type="project" value="TreeGrafter"/>
</dbReference>
<dbReference type="GO" id="GO:0005783">
    <property type="term" value="C:endoplasmic reticulum"/>
    <property type="evidence" value="ECO:0007669"/>
    <property type="project" value="TreeGrafter"/>
</dbReference>
<keyword evidence="1" id="KW-0472">Membrane</keyword>
<dbReference type="EMBL" id="UZAH01031674">
    <property type="protein sequence ID" value="VDP17085.1"/>
    <property type="molecule type" value="Genomic_DNA"/>
</dbReference>
<evidence type="ECO:0000313" key="4">
    <source>
        <dbReference type="Proteomes" id="UP000050761"/>
    </source>
</evidence>
<dbReference type="AlphaFoldDB" id="A0A183GCG7"/>
<dbReference type="GO" id="GO:0006487">
    <property type="term" value="P:protein N-linked glycosylation"/>
    <property type="evidence" value="ECO:0007669"/>
    <property type="project" value="TreeGrafter"/>
</dbReference>
<dbReference type="InterPro" id="IPR006759">
    <property type="entry name" value="Glyco_transf_54"/>
</dbReference>
<evidence type="ECO:0000259" key="2">
    <source>
        <dbReference type="Pfam" id="PF04666"/>
    </source>
</evidence>
<keyword evidence="1" id="KW-1133">Transmembrane helix</keyword>
<keyword evidence="1" id="KW-0812">Transmembrane</keyword>
<gene>
    <name evidence="3" type="ORF">HPBE_LOCUS19862</name>
</gene>
<proteinExistence type="predicted"/>
<dbReference type="WBParaSite" id="HPBE_0001986301-mRNA-1">
    <property type="protein sequence ID" value="HPBE_0001986301-mRNA-1"/>
    <property type="gene ID" value="HPBE_0001986301"/>
</dbReference>
<protein>
    <submittedName>
        <fullName evidence="5">Lipoprotein</fullName>
    </submittedName>
</protein>
<feature type="domain" description="MGAT4 conserved region" evidence="2">
    <location>
        <begin position="83"/>
        <end position="216"/>
    </location>
</feature>
<dbReference type="Pfam" id="PF04666">
    <property type="entry name" value="MGAT4_cons"/>
    <property type="match status" value="1"/>
</dbReference>
<dbReference type="GO" id="GO:0008375">
    <property type="term" value="F:acetylglucosaminyltransferase activity"/>
    <property type="evidence" value="ECO:0007669"/>
    <property type="project" value="TreeGrafter"/>
</dbReference>
<dbReference type="PANTHER" id="PTHR12062">
    <property type="entry name" value="N-ACETYLGLUCOSAMINYLTRANSFERASE VI"/>
    <property type="match status" value="1"/>
</dbReference>
<keyword evidence="4" id="KW-1185">Reference proteome</keyword>
<accession>A0A183GCG7</accession>
<dbReference type="PANTHER" id="PTHR12062:SF9">
    <property type="entry name" value="ALPHA-1,3-MANNOSYL-GLYCOPROTEIN 4-BETA-N-ACETYLGLUCOSAMINYLTRANSFERASE A, ISOFORM A"/>
    <property type="match status" value="1"/>
</dbReference>
<accession>A0A3P8CF84</accession>
<sequence length="217" mass="24972">MKTRWRFLITATAIITSIMNVAMIVFMHNKQATISSEQNTSVTVVLRSSQKNSLSKSNLIQWADLHRFFPELDDVSIDELEPVVGIPVADREKDYTTATLTSLFSKMDKEYRDDILFLVMLASEKPSVSDFISNKNSTIQKNFAKEIEDGILQVFAVPQSWYKIDMDIPATFNDSSQRMYWRTKQNIDYIYLMTYASSLGDYYIQLEDDVTAADCYT</sequence>